<sequence length="730" mass="78679">MANRHKAKEEDRIEKTIRGLLRYPGNRRCINCNSLGPQYVCTTFLTFVCTNCSGVHREFTHRVKSISMAKFNAEEVNALQAGGNERARQIYFKEWDPQRNSYPDGSNLHKLRDFIKHVYLDRKYTGDKRIDKLSKLRLNDTEESNERSLGRSRSPRSEDRFKWHHQKRSSIDGRSEDGGFKYYYDERRSPRFARENSKQGGLTRTPARFEVVDDRFREDERGSRRFSSAESKLTITLPGFKKNVDGSRSPVVRPVGDILGDKVPPLKVGVISKQIDGKDAKGSANNQNIVSSSDQGSVGSNSAEHKSGNSGSLIDLIADSEPLDAATVPQTQLMLHTDNGGNFGSPIREKAPQASSSNSVESLLFELSVPSDTPARNNMSEGPRSVDALSIASEGDIPAGGVSLAASGQQMLALTVSVDASTAASTNNMLAQPSDGGLPQAAPSGNSGSNINILDKEQLPNMQQYHPTASPVVGSGSVTQLAGPPVGALNNQPWISPTLPNRQGSLSASAEQSSESVLNLEQDTSSGFGSEPLPVETKSAGRAELPADLFATSYSTVPAPVPSWQNGSPYGMGFNMQYYSSPMPAPVFPNVARSRNPFDLNDERTQVQSPSFPTMESLQGALPNLPAASDFVQTSSFGNQSQGLMAPQSPSYTSAMSQFSPSLTSAMPPGANMGLQVHNNMTPFRSQEIGSFGSNGDVFGSLNTTQQLTGKYSATGNPNPFSSVGGNPFG</sequence>
<evidence type="ECO:0000256" key="3">
    <source>
        <dbReference type="ARBA" id="ARBA00022833"/>
    </source>
</evidence>
<feature type="region of interest" description="Disordered" evidence="5">
    <location>
        <begin position="710"/>
        <end position="730"/>
    </location>
</feature>
<dbReference type="Gene3D" id="1.10.220.150">
    <property type="entry name" value="Arf GTPase activating protein"/>
    <property type="match status" value="1"/>
</dbReference>
<keyword evidence="8" id="KW-1185">Reference proteome</keyword>
<dbReference type="SMART" id="SM00105">
    <property type="entry name" value="ArfGap"/>
    <property type="match status" value="1"/>
</dbReference>
<dbReference type="KEGG" id="qlo:115972345"/>
<feature type="compositionally biased region" description="Low complexity" evidence="5">
    <location>
        <begin position="290"/>
        <end position="302"/>
    </location>
</feature>
<feature type="compositionally biased region" description="Polar residues" evidence="5">
    <location>
        <begin position="517"/>
        <end position="528"/>
    </location>
</feature>
<evidence type="ECO:0000259" key="6">
    <source>
        <dbReference type="PROSITE" id="PS50115"/>
    </source>
</evidence>
<protein>
    <recommendedName>
        <fullName evidence="6">Arf-GAP domain-containing protein</fullName>
    </recommendedName>
</protein>
<feature type="region of interest" description="Disordered" evidence="5">
    <location>
        <begin position="276"/>
        <end position="313"/>
    </location>
</feature>
<evidence type="ECO:0000256" key="4">
    <source>
        <dbReference type="PROSITE-ProRule" id="PRU00288"/>
    </source>
</evidence>
<dbReference type="RefSeq" id="XP_030948468.1">
    <property type="nucleotide sequence ID" value="XM_031092608.1"/>
</dbReference>
<keyword evidence="3" id="KW-0862">Zinc</keyword>
<dbReference type="Proteomes" id="UP000594261">
    <property type="component" value="Chromosome 12"/>
</dbReference>
<keyword evidence="2 4" id="KW-0863">Zinc-finger</keyword>
<dbReference type="InParanoid" id="A0A7N2N575"/>
<feature type="compositionally biased region" description="Basic and acidic residues" evidence="5">
    <location>
        <begin position="141"/>
        <end position="161"/>
    </location>
</feature>
<dbReference type="Gramene" id="QL12p031169:mrna">
    <property type="protein sequence ID" value="QL12p031169:mrna"/>
    <property type="gene ID" value="QL12p031169"/>
</dbReference>
<feature type="region of interest" description="Disordered" evidence="5">
    <location>
        <begin position="427"/>
        <end position="452"/>
    </location>
</feature>
<dbReference type="InterPro" id="IPR037278">
    <property type="entry name" value="ARFGAP/RecO"/>
</dbReference>
<dbReference type="GO" id="GO:0005096">
    <property type="term" value="F:GTPase activator activity"/>
    <property type="evidence" value="ECO:0007669"/>
    <property type="project" value="InterPro"/>
</dbReference>
<reference evidence="7 8" key="1">
    <citation type="journal article" date="2016" name="G3 (Bethesda)">
        <title>First Draft Assembly and Annotation of the Genome of a California Endemic Oak Quercus lobata Nee (Fagaceae).</title>
        <authorList>
            <person name="Sork V.L."/>
            <person name="Fitz-Gibbon S.T."/>
            <person name="Puiu D."/>
            <person name="Crepeau M."/>
            <person name="Gugger P.F."/>
            <person name="Sherman R."/>
            <person name="Stevens K."/>
            <person name="Langley C.H."/>
            <person name="Pellegrini M."/>
            <person name="Salzberg S.L."/>
        </authorList>
    </citation>
    <scope>NUCLEOTIDE SEQUENCE [LARGE SCALE GENOMIC DNA]</scope>
    <source>
        <strain evidence="7 8">cv. SW786</strain>
    </source>
</reference>
<dbReference type="OrthoDB" id="6036at2759"/>
<dbReference type="InterPro" id="IPR001164">
    <property type="entry name" value="ArfGAP_dom"/>
</dbReference>
<dbReference type="FunCoup" id="A0A7N2N575">
    <property type="interactions" value="694"/>
</dbReference>
<dbReference type="GeneID" id="115972345"/>
<dbReference type="GO" id="GO:0008270">
    <property type="term" value="F:zinc ion binding"/>
    <property type="evidence" value="ECO:0007669"/>
    <property type="project" value="UniProtKB-KW"/>
</dbReference>
<dbReference type="SUPFAM" id="SSF57863">
    <property type="entry name" value="ArfGap/RecO-like zinc finger"/>
    <property type="match status" value="1"/>
</dbReference>
<name>A0A7N2N575_QUELO</name>
<evidence type="ECO:0000313" key="7">
    <source>
        <dbReference type="EnsemblPlants" id="QL12p031169:mrna"/>
    </source>
</evidence>
<dbReference type="InterPro" id="IPR044820">
    <property type="entry name" value="AGD14-like"/>
</dbReference>
<feature type="compositionally biased region" description="Polar residues" evidence="5">
    <location>
        <begin position="443"/>
        <end position="452"/>
    </location>
</feature>
<feature type="region of interest" description="Disordered" evidence="5">
    <location>
        <begin position="492"/>
        <end position="539"/>
    </location>
</feature>
<dbReference type="InterPro" id="IPR038508">
    <property type="entry name" value="ArfGAP_dom_sf"/>
</dbReference>
<organism evidence="7 8">
    <name type="scientific">Quercus lobata</name>
    <name type="common">Valley oak</name>
    <dbReference type="NCBI Taxonomy" id="97700"/>
    <lineage>
        <taxon>Eukaryota</taxon>
        <taxon>Viridiplantae</taxon>
        <taxon>Streptophyta</taxon>
        <taxon>Embryophyta</taxon>
        <taxon>Tracheophyta</taxon>
        <taxon>Spermatophyta</taxon>
        <taxon>Magnoliopsida</taxon>
        <taxon>eudicotyledons</taxon>
        <taxon>Gunneridae</taxon>
        <taxon>Pentapetalae</taxon>
        <taxon>rosids</taxon>
        <taxon>fabids</taxon>
        <taxon>Fagales</taxon>
        <taxon>Fagaceae</taxon>
        <taxon>Quercus</taxon>
    </lineage>
</organism>
<keyword evidence="1" id="KW-0479">Metal-binding</keyword>
<feature type="compositionally biased region" description="Low complexity" evidence="5">
    <location>
        <begin position="505"/>
        <end position="516"/>
    </location>
</feature>
<feature type="region of interest" description="Disordered" evidence="5">
    <location>
        <begin position="141"/>
        <end position="174"/>
    </location>
</feature>
<feature type="domain" description="Arf-GAP" evidence="6">
    <location>
        <begin position="14"/>
        <end position="132"/>
    </location>
</feature>
<evidence type="ECO:0000256" key="2">
    <source>
        <dbReference type="ARBA" id="ARBA00022771"/>
    </source>
</evidence>
<dbReference type="PROSITE" id="PS50115">
    <property type="entry name" value="ARFGAP"/>
    <property type="match status" value="1"/>
</dbReference>
<dbReference type="PANTHER" id="PTHR46085:SF16">
    <property type="entry name" value="ARFGAP_RECO-LIKE ZINC FINGER DOMAIN-CONTAINING PROTEIN"/>
    <property type="match status" value="1"/>
</dbReference>
<feature type="compositionally biased region" description="Polar residues" evidence="5">
    <location>
        <begin position="492"/>
        <end position="504"/>
    </location>
</feature>
<evidence type="ECO:0000313" key="8">
    <source>
        <dbReference type="Proteomes" id="UP000594261"/>
    </source>
</evidence>
<dbReference type="EMBL" id="LRBV02000012">
    <property type="status" value="NOT_ANNOTATED_CDS"/>
    <property type="molecule type" value="Genomic_DNA"/>
</dbReference>
<dbReference type="EnsemblPlants" id="QL12p031169:mrna">
    <property type="protein sequence ID" value="QL12p031169:mrna"/>
    <property type="gene ID" value="QL12p031169"/>
</dbReference>
<evidence type="ECO:0000256" key="1">
    <source>
        <dbReference type="ARBA" id="ARBA00022723"/>
    </source>
</evidence>
<dbReference type="PRINTS" id="PR00405">
    <property type="entry name" value="REVINTRACTNG"/>
</dbReference>
<dbReference type="OMA" id="QATTHIN"/>
<dbReference type="CDD" id="cd08838">
    <property type="entry name" value="ArfGap_AGFG"/>
    <property type="match status" value="1"/>
</dbReference>
<evidence type="ECO:0000256" key="5">
    <source>
        <dbReference type="SAM" id="MobiDB-lite"/>
    </source>
</evidence>
<dbReference type="AlphaFoldDB" id="A0A7N2N575"/>
<gene>
    <name evidence="7" type="primary">LOC115972345</name>
</gene>
<dbReference type="Pfam" id="PF01412">
    <property type="entry name" value="ArfGap"/>
    <property type="match status" value="1"/>
</dbReference>
<accession>A0A7N2N575</accession>
<proteinExistence type="predicted"/>
<dbReference type="PANTHER" id="PTHR46085">
    <property type="entry name" value="ARFGAP/RECO-RELATED"/>
    <property type="match status" value="1"/>
</dbReference>
<reference evidence="7" key="2">
    <citation type="submission" date="2021-01" db="UniProtKB">
        <authorList>
            <consortium name="EnsemblPlants"/>
        </authorList>
    </citation>
    <scope>IDENTIFICATION</scope>
</reference>
<dbReference type="FunFam" id="1.10.220.150:FF:000005">
    <property type="entry name" value="Arf-GAP domain and FG repeat-containing protein 1"/>
    <property type="match status" value="1"/>
</dbReference>